<dbReference type="PROSITE" id="PS50213">
    <property type="entry name" value="FAS1"/>
    <property type="match status" value="7"/>
</dbReference>
<evidence type="ECO:0000313" key="4">
    <source>
        <dbReference type="Proteomes" id="UP000319040"/>
    </source>
</evidence>
<keyword evidence="1" id="KW-0732">Signal</keyword>
<dbReference type="Gene3D" id="2.30.180.10">
    <property type="entry name" value="FAS1 domain"/>
    <property type="match status" value="7"/>
</dbReference>
<dbReference type="Pfam" id="PF03640">
    <property type="entry name" value="Lipoprotein_15"/>
    <property type="match status" value="3"/>
</dbReference>
<feature type="signal peptide" evidence="1">
    <location>
        <begin position="1"/>
        <end position="30"/>
    </location>
</feature>
<dbReference type="Pfam" id="PF02469">
    <property type="entry name" value="Fasciclin"/>
    <property type="match status" value="7"/>
</dbReference>
<feature type="domain" description="FAS1" evidence="2">
    <location>
        <begin position="176"/>
        <end position="307"/>
    </location>
</feature>
<proteinExistence type="predicted"/>
<reference evidence="3 4" key="1">
    <citation type="submission" date="2017-05" db="EMBL/GenBank/DDBJ databases">
        <authorList>
            <person name="Varghese N."/>
            <person name="Submissions S."/>
        </authorList>
    </citation>
    <scope>NUCLEOTIDE SEQUENCE [LARGE SCALE GENOMIC DNA]</scope>
    <source>
        <strain evidence="3 4">DSM 27040</strain>
    </source>
</reference>
<dbReference type="GO" id="GO:0005615">
    <property type="term" value="C:extracellular space"/>
    <property type="evidence" value="ECO:0007669"/>
    <property type="project" value="TreeGrafter"/>
</dbReference>
<feature type="chain" id="PRO_5021841766" evidence="1">
    <location>
        <begin position="31"/>
        <end position="1317"/>
    </location>
</feature>
<gene>
    <name evidence="3" type="ORF">SAMN06265379_101366</name>
</gene>
<dbReference type="SMART" id="SM00554">
    <property type="entry name" value="FAS1"/>
    <property type="match status" value="7"/>
</dbReference>
<feature type="domain" description="FAS1" evidence="2">
    <location>
        <begin position="824"/>
        <end position="955"/>
    </location>
</feature>
<protein>
    <submittedName>
        <fullName evidence="3">Por secretion system C-terminal sorting domain-containing protein</fullName>
    </submittedName>
</protein>
<sequence length="1317" mass="140983">MKTIYSLLQTSLKRLLIVLLSTVLSVSLFAQQPQKVVPEPEVVHKQQFHYFFDTHYNIINDIVNDILAEAPLTIFIPSLSAFDDLTTEQKKFYFKHPYLDLIDLLKGHVVSGKYSSSQLSDGMELSALNGNMLNIAIDDEAVYVNETKVKRANFYIGSSVIHVIDQVIIPEMPVMPATVYEIIENSEDHTILEAAINAAELDGALMGEGPFTVFAPTDAAFDALPEGTVAALLEDPTGDLAQILLYHVVGAKAMSADLSDGQMIATLQGKEVKVSIMDGKVYINDAMVSVADIEADNGVVHVIDAVLIPPTTTVYDVIMDSEDHTTLEAAINAAELDGALMGEGPFTVFAPTDAAFDALPEGTVAALLEDPTGDLAQILLYHVVGAKAMSTDLSDGQMIATLQGKEVKVSIMDGKVYINDAMVSVADIEADNGVVHEIDAVMIPPTTTVYDVIMASENHTTLEAAISAAELDGALMGEGPFTVFAPTDAAFDALPEGTVAALLEDPTGDLAQILLYHVVGAKAMSTDLSDGQMIATLQGKEVKVSIMDGKVYINDVMVSVADIEADNGVVHVIDAVLIPPVDVKLLSNAMYGDVLVDGEGNTLYFFTKDADGSSMCIDGCLDNWPVFYAQNPALGEGLDEDDFAHIDRGDGVMQTTYKGWPLYYFAGDTNPGETKGEGVGNKWFVAKPDYTIMLVDNQLTGLDGNNYKGDYTPGDEIIQYFTDDKGNTIYTWVNDDKDKNNFTAADFSNNAAWPIYEEDDMVVPSTLDKEMFGTIDVFGKTQLTYNGWPLYFFGKDMMRGDNKGVSVPKPGIWPVAQTGMMPPTTTVYDVIMDSEDHTTLEAAINAAELDGALMGEGPFTVFAPTDAAFDALPEGTVAALLEDPSGDLAQILLYHVVGAKAMSTDLSDGQMIATLQGKEVKVSITDGKVYINDAMVSVADIEADNGVVHVIDAVLIPPTTTVYDVIMDSEDHTILEAAINAAELDGALMGEGPFTVFAPTDAAFDALPEGTVAALLEDPTGDLAQILLYHVVGAKAMSTDLSDGQMIATLQGKEVKVSIMDGKVYINDAMVSVADIEADNGVVHVIDAVLIPPTTTVYDVIMASEDHTILEAAINAAELDGALMGEGPFTVFAPTDAAFDALPEGTVAALLEDPTGELAQILLYHVVGAKAMSTDLSDGQMIATLQGENVTVSIMKGVVKINNALVSVADIMTENGVVHVIDAVLLPPSITSVDDEFKQAIFSLSPNPASSHTRVIFDNTYTHKTKLSLYTVSGKLVFSEFMNDSETIVDLSQLSKGLYFVVLESNGNKRTEKLIVN</sequence>
<feature type="domain" description="FAS1" evidence="2">
    <location>
        <begin position="1094"/>
        <end position="1225"/>
    </location>
</feature>
<dbReference type="InterPro" id="IPR005297">
    <property type="entry name" value="Lipoprotein_repeat"/>
</dbReference>
<dbReference type="InterPro" id="IPR026444">
    <property type="entry name" value="Secre_tail"/>
</dbReference>
<evidence type="ECO:0000313" key="3">
    <source>
        <dbReference type="EMBL" id="SMO37799.1"/>
    </source>
</evidence>
<dbReference type="InterPro" id="IPR050904">
    <property type="entry name" value="Adhesion/Biosynth-related"/>
</dbReference>
<evidence type="ECO:0000259" key="2">
    <source>
        <dbReference type="PROSITE" id="PS50213"/>
    </source>
</evidence>
<feature type="domain" description="FAS1" evidence="2">
    <location>
        <begin position="959"/>
        <end position="1090"/>
    </location>
</feature>
<feature type="domain" description="FAS1" evidence="2">
    <location>
        <begin position="446"/>
        <end position="577"/>
    </location>
</feature>
<dbReference type="FunFam" id="2.30.180.10:FF:000014">
    <property type="entry name" value="Stabilin 1"/>
    <property type="match status" value="4"/>
</dbReference>
<dbReference type="SUPFAM" id="SSF82153">
    <property type="entry name" value="FAS1 domain"/>
    <property type="match status" value="7"/>
</dbReference>
<dbReference type="PANTHER" id="PTHR10900">
    <property type="entry name" value="PERIOSTIN-RELATED"/>
    <property type="match status" value="1"/>
</dbReference>
<dbReference type="InterPro" id="IPR036378">
    <property type="entry name" value="FAS1_dom_sf"/>
</dbReference>
<accession>A0A521ASM6</accession>
<organism evidence="3 4">
    <name type="scientific">Saccharicrinis carchari</name>
    <dbReference type="NCBI Taxonomy" id="1168039"/>
    <lineage>
        <taxon>Bacteria</taxon>
        <taxon>Pseudomonadati</taxon>
        <taxon>Bacteroidota</taxon>
        <taxon>Bacteroidia</taxon>
        <taxon>Marinilabiliales</taxon>
        <taxon>Marinilabiliaceae</taxon>
        <taxon>Saccharicrinis</taxon>
    </lineage>
</organism>
<feature type="domain" description="FAS1" evidence="2">
    <location>
        <begin position="311"/>
        <end position="442"/>
    </location>
</feature>
<name>A0A521ASM6_SACCC</name>
<dbReference type="EMBL" id="FXTB01000001">
    <property type="protein sequence ID" value="SMO37799.1"/>
    <property type="molecule type" value="Genomic_DNA"/>
</dbReference>
<keyword evidence="4" id="KW-1185">Reference proteome</keyword>
<dbReference type="Pfam" id="PF18962">
    <property type="entry name" value="Por_Secre_tail"/>
    <property type="match status" value="1"/>
</dbReference>
<dbReference type="RefSeq" id="WP_221929330.1">
    <property type="nucleotide sequence ID" value="NZ_FXTB01000001.1"/>
</dbReference>
<dbReference type="FunFam" id="2.30.180.10:FF:000032">
    <property type="entry name" value="Fasciclin domain-containing protein, putative"/>
    <property type="match status" value="2"/>
</dbReference>
<dbReference type="Proteomes" id="UP000319040">
    <property type="component" value="Unassembled WGS sequence"/>
</dbReference>
<dbReference type="PANTHER" id="PTHR10900:SF77">
    <property type="entry name" value="FI19380P1"/>
    <property type="match status" value="1"/>
</dbReference>
<feature type="domain" description="FAS1" evidence="2">
    <location>
        <begin position="39"/>
        <end position="168"/>
    </location>
</feature>
<dbReference type="NCBIfam" id="TIGR04183">
    <property type="entry name" value="Por_Secre_tail"/>
    <property type="match status" value="1"/>
</dbReference>
<dbReference type="InterPro" id="IPR000782">
    <property type="entry name" value="FAS1_domain"/>
</dbReference>
<evidence type="ECO:0000256" key="1">
    <source>
        <dbReference type="SAM" id="SignalP"/>
    </source>
</evidence>